<name>A0A1U7LNP9_NEOID</name>
<evidence type="ECO:0000313" key="1">
    <source>
        <dbReference type="EMBL" id="OLL24277.1"/>
    </source>
</evidence>
<feature type="non-terminal residue" evidence="1">
    <location>
        <position position="1"/>
    </location>
</feature>
<evidence type="ECO:0000313" key="2">
    <source>
        <dbReference type="Proteomes" id="UP000186594"/>
    </source>
</evidence>
<gene>
    <name evidence="1" type="ORF">NEOLI_003410</name>
</gene>
<reference evidence="1 2" key="1">
    <citation type="submission" date="2016-04" db="EMBL/GenBank/DDBJ databases">
        <title>Evolutionary innovation and constraint leading to complex multicellularity in the Ascomycota.</title>
        <authorList>
            <person name="Cisse O."/>
            <person name="Nguyen A."/>
            <person name="Hewitt D.A."/>
            <person name="Jedd G."/>
            <person name="Stajich J.E."/>
        </authorList>
    </citation>
    <scope>NUCLEOTIDE SEQUENCE [LARGE SCALE GENOMIC DNA]</scope>
    <source>
        <strain evidence="1 2">DAH-3</strain>
    </source>
</reference>
<proteinExistence type="predicted"/>
<dbReference type="EMBL" id="LXFE01000900">
    <property type="protein sequence ID" value="OLL24277.1"/>
    <property type="molecule type" value="Genomic_DNA"/>
</dbReference>
<dbReference type="AlphaFoldDB" id="A0A1U7LNP9"/>
<dbReference type="Proteomes" id="UP000186594">
    <property type="component" value="Unassembled WGS sequence"/>
</dbReference>
<sequence>PLGDWKSQGPGFLQVCQKGWKALWNLGRFKTYGILRIPRGRWTEKDEIQTNGNRYRMFSPPKSIAARKSGYSGTSNFLENPFAGTADVQIRLASSQTFVVGPKHQMFDQDGKDSNHLRLAKFRKQQATRERERQVVHKLLQSQNNSVASDYFNAGKQDPVPLDESLNPFSAIALRKIGFDPRRRVGSIPDITKKMTLDEFMRTSPVGIDGDSSDELEIV</sequence>
<organism evidence="1 2">
    <name type="scientific">Neolecta irregularis (strain DAH-3)</name>
    <dbReference type="NCBI Taxonomy" id="1198029"/>
    <lineage>
        <taxon>Eukaryota</taxon>
        <taxon>Fungi</taxon>
        <taxon>Dikarya</taxon>
        <taxon>Ascomycota</taxon>
        <taxon>Taphrinomycotina</taxon>
        <taxon>Neolectales</taxon>
        <taxon>Neolectaceae</taxon>
        <taxon>Neolecta</taxon>
    </lineage>
</organism>
<comment type="caution">
    <text evidence="1">The sequence shown here is derived from an EMBL/GenBank/DDBJ whole genome shotgun (WGS) entry which is preliminary data.</text>
</comment>
<keyword evidence="2" id="KW-1185">Reference proteome</keyword>
<accession>A0A1U7LNP9</accession>
<protein>
    <submittedName>
        <fullName evidence="1">DNA replication licensing factor mcm10</fullName>
    </submittedName>
</protein>